<dbReference type="PROSITE" id="PS51230">
    <property type="entry name" value="EB1_C"/>
    <property type="match status" value="1"/>
</dbReference>
<dbReference type="SUPFAM" id="SSF140612">
    <property type="entry name" value="EB1 dimerisation domain-like"/>
    <property type="match status" value="1"/>
</dbReference>
<protein>
    <submittedName>
        <fullName evidence="13">Uncharacterized protein</fullName>
    </submittedName>
</protein>
<reference evidence="13 14" key="1">
    <citation type="submission" date="2016-07" db="EMBL/GenBank/DDBJ databases">
        <title>Pervasive Adenine N6-methylation of Active Genes in Fungi.</title>
        <authorList>
            <consortium name="DOE Joint Genome Institute"/>
            <person name="Mondo S.J."/>
            <person name="Dannebaum R.O."/>
            <person name="Kuo R.C."/>
            <person name="Labutti K."/>
            <person name="Haridas S."/>
            <person name="Kuo A."/>
            <person name="Salamov A."/>
            <person name="Ahrendt S.R."/>
            <person name="Lipzen A."/>
            <person name="Sullivan W."/>
            <person name="Andreopoulos W.B."/>
            <person name="Clum A."/>
            <person name="Lindquist E."/>
            <person name="Daum C."/>
            <person name="Ramamoorthy G.K."/>
            <person name="Gryganskyi A."/>
            <person name="Culley D."/>
            <person name="Magnuson J.K."/>
            <person name="James T.Y."/>
            <person name="O'Malley M.A."/>
            <person name="Stajich J.E."/>
            <person name="Spatafora J.W."/>
            <person name="Visel A."/>
            <person name="Grigoriev I.V."/>
        </authorList>
    </citation>
    <scope>NUCLEOTIDE SEQUENCE [LARGE SCALE GENOMIC DNA]</scope>
    <source>
        <strain evidence="13 14">JEL800</strain>
    </source>
</reference>
<dbReference type="FunFam" id="1.10.418.10:FF:000028">
    <property type="entry name" value="RP/EB family microtubule-associated protein"/>
    <property type="match status" value="1"/>
</dbReference>
<dbReference type="PROSITE" id="PS50021">
    <property type="entry name" value="CH"/>
    <property type="match status" value="1"/>
</dbReference>
<evidence type="ECO:0000256" key="2">
    <source>
        <dbReference type="ARBA" id="ARBA00010729"/>
    </source>
</evidence>
<dbReference type="InterPro" id="IPR027328">
    <property type="entry name" value="MAPRE"/>
</dbReference>
<dbReference type="EMBL" id="MCGO01000032">
    <property type="protein sequence ID" value="ORY41399.1"/>
    <property type="molecule type" value="Genomic_DNA"/>
</dbReference>
<feature type="region of interest" description="Disordered" evidence="10">
    <location>
        <begin position="123"/>
        <end position="156"/>
    </location>
</feature>
<dbReference type="GO" id="GO:0051010">
    <property type="term" value="F:microtubule plus-end binding"/>
    <property type="evidence" value="ECO:0007669"/>
    <property type="project" value="UniProtKB-ARBA"/>
</dbReference>
<dbReference type="Pfam" id="PF03271">
    <property type="entry name" value="EB1"/>
    <property type="match status" value="1"/>
</dbReference>
<proteinExistence type="inferred from homology"/>
<sequence>MTESKTELLGWLNDLLQLNYTRIEQCGTGGAFCQIADSIYGNVPLIRVKFNSTTEYDWINNFKILQSVFNKQKIERSVPIDRLVKCRYSDNLEFLQWMKKYWDAFYPGGRYDALSKREAAIAQAKKPRTPRTGTAWSPTTPGGGFPKTPVSAVESGPGGGLGEVGMGVWRMWGVSAAGIPGSSPGLRPSLSQGKLVNANSAVVQHQERLIGDLSRQVHDLKTAANVLERERNFYYLKLRDLEVLVLEKLESNNQPDFLHEIQSILYATEEGFIRPNKNNPPKLAVAPIAVTVPRVNSASSRPPAPVIVSNTAPVTYIMTPHRPPSATSTTKPRRESSSKKPSTYNPPSPTRTPPPDSGRSTAKPSVVNRVLGETGRASPTRESVVGPVKQSVTRPGSANGGESVPWISAGAGVTRAGSLAGASAVGKKSSVVSVGTVRASVPALPKSGRGSVGVRESGVEKVGLEESVGGDVSASVEFGTSGGGAGE</sequence>
<accession>A0A1Y2C301</accession>
<dbReference type="GO" id="GO:0035371">
    <property type="term" value="C:microtubule plus-end"/>
    <property type="evidence" value="ECO:0007669"/>
    <property type="project" value="UniProtKB-ARBA"/>
</dbReference>
<feature type="domain" description="Calponin-homology (CH)" evidence="11">
    <location>
        <begin position="2"/>
        <end position="103"/>
    </location>
</feature>
<dbReference type="OrthoDB" id="2119228at2759"/>
<keyword evidence="5 9" id="KW-0493">Microtubule</keyword>
<dbReference type="InterPro" id="IPR036872">
    <property type="entry name" value="CH_dom_sf"/>
</dbReference>
<comment type="subcellular location">
    <subcellularLocation>
        <location evidence="1">Cytoplasm</location>
        <location evidence="1">Cytoskeleton</location>
    </subcellularLocation>
</comment>
<dbReference type="InterPro" id="IPR036133">
    <property type="entry name" value="EB1_C_sf"/>
</dbReference>
<keyword evidence="4" id="KW-0132">Cell division</keyword>
<evidence type="ECO:0000313" key="13">
    <source>
        <dbReference type="EMBL" id="ORY41399.1"/>
    </source>
</evidence>
<keyword evidence="6" id="KW-0498">Mitosis</keyword>
<dbReference type="GO" id="GO:0051301">
    <property type="term" value="P:cell division"/>
    <property type="evidence" value="ECO:0007669"/>
    <property type="project" value="UniProtKB-KW"/>
</dbReference>
<dbReference type="InterPro" id="IPR001715">
    <property type="entry name" value="CH_dom"/>
</dbReference>
<feature type="domain" description="EB1 C-terminal" evidence="12">
    <location>
        <begin position="202"/>
        <end position="274"/>
    </location>
</feature>
<dbReference type="GO" id="GO:0030473">
    <property type="term" value="P:nuclear migration along microtubule"/>
    <property type="evidence" value="ECO:0007669"/>
    <property type="project" value="UniProtKB-ARBA"/>
</dbReference>
<feature type="region of interest" description="Disordered" evidence="10">
    <location>
        <begin position="315"/>
        <end position="403"/>
    </location>
</feature>
<dbReference type="AlphaFoldDB" id="A0A1Y2C301"/>
<evidence type="ECO:0000259" key="11">
    <source>
        <dbReference type="PROSITE" id="PS50021"/>
    </source>
</evidence>
<keyword evidence="14" id="KW-1185">Reference proteome</keyword>
<dbReference type="PANTHER" id="PTHR10623">
    <property type="entry name" value="MICROTUBULE-ASSOCIATED PROTEIN RP/EB FAMILY MEMBER"/>
    <property type="match status" value="1"/>
</dbReference>
<evidence type="ECO:0000256" key="9">
    <source>
        <dbReference type="PROSITE-ProRule" id="PRU00576"/>
    </source>
</evidence>
<dbReference type="STRING" id="329046.A0A1Y2C301"/>
<dbReference type="Gene3D" id="1.10.418.10">
    <property type="entry name" value="Calponin-like domain"/>
    <property type="match status" value="1"/>
</dbReference>
<evidence type="ECO:0000256" key="5">
    <source>
        <dbReference type="ARBA" id="ARBA00022701"/>
    </source>
</evidence>
<keyword evidence="7" id="KW-0206">Cytoskeleton</keyword>
<dbReference type="InterPro" id="IPR004953">
    <property type="entry name" value="EB1_C"/>
</dbReference>
<evidence type="ECO:0000256" key="7">
    <source>
        <dbReference type="ARBA" id="ARBA00023212"/>
    </source>
</evidence>
<gene>
    <name evidence="13" type="ORF">BCR33DRAFT_719002</name>
</gene>
<evidence type="ECO:0000256" key="6">
    <source>
        <dbReference type="ARBA" id="ARBA00022776"/>
    </source>
</evidence>
<evidence type="ECO:0000256" key="1">
    <source>
        <dbReference type="ARBA" id="ARBA00004245"/>
    </source>
</evidence>
<dbReference type="GO" id="GO:0072686">
    <property type="term" value="C:mitotic spindle"/>
    <property type="evidence" value="ECO:0007669"/>
    <property type="project" value="UniProtKB-ARBA"/>
</dbReference>
<evidence type="ECO:0000256" key="10">
    <source>
        <dbReference type="SAM" id="MobiDB-lite"/>
    </source>
</evidence>
<name>A0A1Y2C301_9FUNG</name>
<evidence type="ECO:0000256" key="3">
    <source>
        <dbReference type="ARBA" id="ARBA00022490"/>
    </source>
</evidence>
<dbReference type="SUPFAM" id="SSF47576">
    <property type="entry name" value="Calponin-homology domain, CH-domain"/>
    <property type="match status" value="1"/>
</dbReference>
<keyword evidence="3" id="KW-0963">Cytoplasm</keyword>
<comment type="similarity">
    <text evidence="2">Belongs to the MAPRE family.</text>
</comment>
<comment type="caution">
    <text evidence="13">The sequence shown here is derived from an EMBL/GenBank/DDBJ whole genome shotgun (WGS) entry which is preliminary data.</text>
</comment>
<organism evidence="13 14">
    <name type="scientific">Rhizoclosmatium globosum</name>
    <dbReference type="NCBI Taxonomy" id="329046"/>
    <lineage>
        <taxon>Eukaryota</taxon>
        <taxon>Fungi</taxon>
        <taxon>Fungi incertae sedis</taxon>
        <taxon>Chytridiomycota</taxon>
        <taxon>Chytridiomycota incertae sedis</taxon>
        <taxon>Chytridiomycetes</taxon>
        <taxon>Chytridiales</taxon>
        <taxon>Chytriomycetaceae</taxon>
        <taxon>Rhizoclosmatium</taxon>
    </lineage>
</organism>
<evidence type="ECO:0000256" key="8">
    <source>
        <dbReference type="ARBA" id="ARBA00023306"/>
    </source>
</evidence>
<evidence type="ECO:0000259" key="12">
    <source>
        <dbReference type="PROSITE" id="PS51230"/>
    </source>
</evidence>
<evidence type="ECO:0000313" key="14">
    <source>
        <dbReference type="Proteomes" id="UP000193642"/>
    </source>
</evidence>
<dbReference type="Gene3D" id="1.20.5.1430">
    <property type="match status" value="1"/>
</dbReference>
<feature type="compositionally biased region" description="Pro residues" evidence="10">
    <location>
        <begin position="344"/>
        <end position="356"/>
    </location>
</feature>
<evidence type="ECO:0000256" key="4">
    <source>
        <dbReference type="ARBA" id="ARBA00022618"/>
    </source>
</evidence>
<keyword evidence="8" id="KW-0131">Cell cycle</keyword>
<dbReference type="GO" id="GO:0035372">
    <property type="term" value="P:protein localization to microtubule"/>
    <property type="evidence" value="ECO:0007669"/>
    <property type="project" value="UniProtKB-ARBA"/>
</dbReference>
<dbReference type="Proteomes" id="UP000193642">
    <property type="component" value="Unassembled WGS sequence"/>
</dbReference>